<dbReference type="Proteomes" id="UP000573729">
    <property type="component" value="Unassembled WGS sequence"/>
</dbReference>
<gene>
    <name evidence="1" type="ORF">BKA24_002121</name>
</gene>
<dbReference type="EMBL" id="JACHMD010000001">
    <property type="protein sequence ID" value="MBB4667412.1"/>
    <property type="molecule type" value="Genomic_DNA"/>
</dbReference>
<protein>
    <submittedName>
        <fullName evidence="1">Uncharacterized protein</fullName>
    </submittedName>
</protein>
<dbReference type="AlphaFoldDB" id="A0A7W7BRB7"/>
<accession>A0A7W7BRB7</accession>
<reference evidence="1 2" key="1">
    <citation type="submission" date="2020-08" db="EMBL/GenBank/DDBJ databases">
        <title>Sequencing the genomes of 1000 actinobacteria strains.</title>
        <authorList>
            <person name="Klenk H.-P."/>
        </authorList>
    </citation>
    <scope>NUCLEOTIDE SEQUENCE [LARGE SCALE GENOMIC DNA]</scope>
    <source>
        <strain evidence="1 2">DSM 24947</strain>
    </source>
</reference>
<evidence type="ECO:0000313" key="2">
    <source>
        <dbReference type="Proteomes" id="UP000573729"/>
    </source>
</evidence>
<sequence length="30" mass="3886">MRQTHNLNRLVRDFRNAYRRARADWHGYRR</sequence>
<name>A0A7W7BRB7_9MICO</name>
<proteinExistence type="predicted"/>
<evidence type="ECO:0000313" key="1">
    <source>
        <dbReference type="EMBL" id="MBB4667412.1"/>
    </source>
</evidence>
<keyword evidence="2" id="KW-1185">Reference proteome</keyword>
<comment type="caution">
    <text evidence="1">The sequence shown here is derived from an EMBL/GenBank/DDBJ whole genome shotgun (WGS) entry which is preliminary data.</text>
</comment>
<organism evidence="1 2">
    <name type="scientific">Microbacterium marinum</name>
    <dbReference type="NCBI Taxonomy" id="421115"/>
    <lineage>
        <taxon>Bacteria</taxon>
        <taxon>Bacillati</taxon>
        <taxon>Actinomycetota</taxon>
        <taxon>Actinomycetes</taxon>
        <taxon>Micrococcales</taxon>
        <taxon>Microbacteriaceae</taxon>
        <taxon>Microbacterium</taxon>
    </lineage>
</organism>